<protein>
    <recommendedName>
        <fullName evidence="1">Lipocalin-like domain-containing protein</fullName>
    </recommendedName>
</protein>
<dbReference type="AlphaFoldDB" id="A0A1T5DXR2"/>
<sequence length="123" mass="13372">MKAIQQLTLVIFFGLIAGCATMNETSRLAGKWKLTESLADPGDGSGKWNAVTNESYLTFNTDGSVSSTDSPNFQTYKVLDSVKLEFTLNDGRKQVVSYKTEGSTLTLTPQCIEACGSKYVKVN</sequence>
<dbReference type="EMBL" id="FUYR01000002">
    <property type="protein sequence ID" value="SKB76303.1"/>
    <property type="molecule type" value="Genomic_DNA"/>
</dbReference>
<organism evidence="2 3">
    <name type="scientific">Daejeonella lutea</name>
    <dbReference type="NCBI Taxonomy" id="572036"/>
    <lineage>
        <taxon>Bacteria</taxon>
        <taxon>Pseudomonadati</taxon>
        <taxon>Bacteroidota</taxon>
        <taxon>Sphingobacteriia</taxon>
        <taxon>Sphingobacteriales</taxon>
        <taxon>Sphingobacteriaceae</taxon>
        <taxon>Daejeonella</taxon>
    </lineage>
</organism>
<dbReference type="PROSITE" id="PS51257">
    <property type="entry name" value="PROKAR_LIPOPROTEIN"/>
    <property type="match status" value="1"/>
</dbReference>
<name>A0A1T5DXR2_9SPHI</name>
<proteinExistence type="predicted"/>
<gene>
    <name evidence="2" type="ORF">SAMN05661099_2698</name>
</gene>
<dbReference type="Pfam" id="PF13648">
    <property type="entry name" value="Lipocalin_4"/>
    <property type="match status" value="1"/>
</dbReference>
<accession>A0A1T5DXR2</accession>
<evidence type="ECO:0000313" key="2">
    <source>
        <dbReference type="EMBL" id="SKB76303.1"/>
    </source>
</evidence>
<dbReference type="Proteomes" id="UP000189981">
    <property type="component" value="Unassembled WGS sequence"/>
</dbReference>
<dbReference type="InterPro" id="IPR024311">
    <property type="entry name" value="Lipocalin-like"/>
</dbReference>
<evidence type="ECO:0000313" key="3">
    <source>
        <dbReference type="Proteomes" id="UP000189981"/>
    </source>
</evidence>
<feature type="domain" description="Lipocalin-like" evidence="1">
    <location>
        <begin position="28"/>
        <end position="107"/>
    </location>
</feature>
<evidence type="ECO:0000259" key="1">
    <source>
        <dbReference type="Pfam" id="PF13648"/>
    </source>
</evidence>
<keyword evidence="3" id="KW-1185">Reference proteome</keyword>
<dbReference type="RefSeq" id="WP_079703178.1">
    <property type="nucleotide sequence ID" value="NZ_FUYR01000002.1"/>
</dbReference>
<reference evidence="3" key="1">
    <citation type="submission" date="2017-02" db="EMBL/GenBank/DDBJ databases">
        <authorList>
            <person name="Varghese N."/>
            <person name="Submissions S."/>
        </authorList>
    </citation>
    <scope>NUCLEOTIDE SEQUENCE [LARGE SCALE GENOMIC DNA]</scope>
    <source>
        <strain evidence="3">DSM 22385</strain>
    </source>
</reference>
<dbReference type="OrthoDB" id="955522at2"/>